<dbReference type="AlphaFoldDB" id="A0A4R6X075"/>
<dbReference type="InterPro" id="IPR004090">
    <property type="entry name" value="Chemotax_Me-accpt_rcpt"/>
</dbReference>
<dbReference type="InterPro" id="IPR004089">
    <property type="entry name" value="MCPsignal_dom"/>
</dbReference>
<dbReference type="SMART" id="SM00283">
    <property type="entry name" value="MA"/>
    <property type="match status" value="1"/>
</dbReference>
<feature type="domain" description="HAMP" evidence="9">
    <location>
        <begin position="211"/>
        <end position="264"/>
    </location>
</feature>
<keyword evidence="6" id="KW-0472">Membrane</keyword>
<dbReference type="GO" id="GO:0007165">
    <property type="term" value="P:signal transduction"/>
    <property type="evidence" value="ECO:0007669"/>
    <property type="project" value="UniProtKB-KW"/>
</dbReference>
<dbReference type="GO" id="GO:0004888">
    <property type="term" value="F:transmembrane signaling receptor activity"/>
    <property type="evidence" value="ECO:0007669"/>
    <property type="project" value="InterPro"/>
</dbReference>
<dbReference type="CDD" id="cd06225">
    <property type="entry name" value="HAMP"/>
    <property type="match status" value="1"/>
</dbReference>
<keyword evidence="6" id="KW-1133">Transmembrane helix</keyword>
<feature type="transmembrane region" description="Helical" evidence="6">
    <location>
        <begin position="12"/>
        <end position="34"/>
    </location>
</feature>
<dbReference type="SMART" id="SM00304">
    <property type="entry name" value="HAMP"/>
    <property type="match status" value="1"/>
</dbReference>
<evidence type="ECO:0000259" key="7">
    <source>
        <dbReference type="PROSITE" id="PS50111"/>
    </source>
</evidence>
<evidence type="ECO:0000256" key="6">
    <source>
        <dbReference type="SAM" id="Phobius"/>
    </source>
</evidence>
<evidence type="ECO:0000256" key="4">
    <source>
        <dbReference type="ARBA" id="ARBA00029447"/>
    </source>
</evidence>
<evidence type="ECO:0000259" key="9">
    <source>
        <dbReference type="PROSITE" id="PS50885"/>
    </source>
</evidence>
<evidence type="ECO:0000256" key="3">
    <source>
        <dbReference type="ARBA" id="ARBA00023224"/>
    </source>
</evidence>
<reference evidence="10 11" key="1">
    <citation type="submission" date="2019-03" db="EMBL/GenBank/DDBJ databases">
        <title>Genomic Encyclopedia of Type Strains, Phase III (KMG-III): the genomes of soil and plant-associated and newly described type strains.</title>
        <authorList>
            <person name="Whitman W."/>
        </authorList>
    </citation>
    <scope>NUCLEOTIDE SEQUENCE [LARGE SCALE GENOMIC DNA]</scope>
    <source>
        <strain evidence="10 11">CGMCC 1.7660</strain>
    </source>
</reference>
<protein>
    <submittedName>
        <fullName evidence="10">Methyl-accepting chemotaxis sensory transducer with Pas/Pac sensor</fullName>
    </submittedName>
</protein>
<dbReference type="Proteomes" id="UP000295783">
    <property type="component" value="Unassembled WGS sequence"/>
</dbReference>
<evidence type="ECO:0000256" key="2">
    <source>
        <dbReference type="ARBA" id="ARBA00022519"/>
    </source>
</evidence>
<feature type="domain" description="T-SNARE coiled-coil homology" evidence="8">
    <location>
        <begin position="456"/>
        <end position="518"/>
    </location>
</feature>
<organism evidence="10 11">
    <name type="scientific">Dongia mobilis</name>
    <dbReference type="NCBI Taxonomy" id="578943"/>
    <lineage>
        <taxon>Bacteria</taxon>
        <taxon>Pseudomonadati</taxon>
        <taxon>Pseudomonadota</taxon>
        <taxon>Alphaproteobacteria</taxon>
        <taxon>Rhodospirillales</taxon>
        <taxon>Dongiaceae</taxon>
        <taxon>Dongia</taxon>
    </lineage>
</organism>
<keyword evidence="6" id="KW-0812">Transmembrane</keyword>
<dbReference type="Pfam" id="PF12729">
    <property type="entry name" value="4HB_MCP_1"/>
    <property type="match status" value="1"/>
</dbReference>
<dbReference type="InterPro" id="IPR024478">
    <property type="entry name" value="HlyB_4HB_MCP"/>
</dbReference>
<dbReference type="GO" id="GO:0006935">
    <property type="term" value="P:chemotaxis"/>
    <property type="evidence" value="ECO:0007669"/>
    <property type="project" value="InterPro"/>
</dbReference>
<dbReference type="PROSITE" id="PS50192">
    <property type="entry name" value="T_SNARE"/>
    <property type="match status" value="1"/>
</dbReference>
<keyword evidence="3 5" id="KW-0807">Transducer</keyword>
<dbReference type="Pfam" id="PF00672">
    <property type="entry name" value="HAMP"/>
    <property type="match status" value="1"/>
</dbReference>
<keyword evidence="11" id="KW-1185">Reference proteome</keyword>
<gene>
    <name evidence="10" type="ORF">A8950_0382</name>
</gene>
<dbReference type="Gene3D" id="1.10.287.950">
    <property type="entry name" value="Methyl-accepting chemotaxis protein"/>
    <property type="match status" value="1"/>
</dbReference>
<proteinExistence type="inferred from homology"/>
<name>A0A4R6X075_9PROT</name>
<dbReference type="InterPro" id="IPR003660">
    <property type="entry name" value="HAMP_dom"/>
</dbReference>
<dbReference type="PANTHER" id="PTHR32089:SF112">
    <property type="entry name" value="LYSOZYME-LIKE PROTEIN-RELATED"/>
    <property type="match status" value="1"/>
</dbReference>
<dbReference type="PRINTS" id="PR00260">
    <property type="entry name" value="CHEMTRNSDUCR"/>
</dbReference>
<evidence type="ECO:0000256" key="1">
    <source>
        <dbReference type="ARBA" id="ARBA00004429"/>
    </source>
</evidence>
<feature type="transmembrane region" description="Helical" evidence="6">
    <location>
        <begin position="188"/>
        <end position="210"/>
    </location>
</feature>
<comment type="caution">
    <text evidence="10">The sequence shown here is derived from an EMBL/GenBank/DDBJ whole genome shotgun (WGS) entry which is preliminary data.</text>
</comment>
<comment type="subcellular location">
    <subcellularLocation>
        <location evidence="1">Cell inner membrane</location>
        <topology evidence="1">Multi-pass membrane protein</topology>
    </subcellularLocation>
</comment>
<evidence type="ECO:0000256" key="5">
    <source>
        <dbReference type="PROSITE-ProRule" id="PRU00284"/>
    </source>
</evidence>
<comment type="similarity">
    <text evidence="4">Belongs to the methyl-accepting chemotaxis (MCP) protein family.</text>
</comment>
<evidence type="ECO:0000259" key="8">
    <source>
        <dbReference type="PROSITE" id="PS50192"/>
    </source>
</evidence>
<dbReference type="GO" id="GO:0005886">
    <property type="term" value="C:plasma membrane"/>
    <property type="evidence" value="ECO:0007669"/>
    <property type="project" value="UniProtKB-SubCell"/>
</dbReference>
<dbReference type="Pfam" id="PF00015">
    <property type="entry name" value="MCPsignal"/>
    <property type="match status" value="1"/>
</dbReference>
<dbReference type="PROSITE" id="PS50885">
    <property type="entry name" value="HAMP"/>
    <property type="match status" value="1"/>
</dbReference>
<dbReference type="InterPro" id="IPR047347">
    <property type="entry name" value="YvaQ-like_sensor"/>
</dbReference>
<dbReference type="SUPFAM" id="SSF58104">
    <property type="entry name" value="Methyl-accepting chemotaxis protein (MCP) signaling domain"/>
    <property type="match status" value="1"/>
</dbReference>
<dbReference type="PANTHER" id="PTHR32089">
    <property type="entry name" value="METHYL-ACCEPTING CHEMOTAXIS PROTEIN MCPB"/>
    <property type="match status" value="1"/>
</dbReference>
<dbReference type="PROSITE" id="PS50111">
    <property type="entry name" value="CHEMOTAXIS_TRANSDUC_2"/>
    <property type="match status" value="1"/>
</dbReference>
<accession>A0A4R6X075</accession>
<dbReference type="EMBL" id="SNYW01000006">
    <property type="protein sequence ID" value="TDQ83838.1"/>
    <property type="molecule type" value="Genomic_DNA"/>
</dbReference>
<feature type="domain" description="Methyl-accepting transducer" evidence="7">
    <location>
        <begin position="297"/>
        <end position="540"/>
    </location>
</feature>
<keyword evidence="2" id="KW-1003">Cell membrane</keyword>
<evidence type="ECO:0000313" key="10">
    <source>
        <dbReference type="EMBL" id="TDQ83838.1"/>
    </source>
</evidence>
<sequence>MLTHTRIIYRLGMLLLCNILLMGILGALGIYGAASIRENLRTVYEDRTIPLSQTQQLVHGYYETRLAVLAGLNSDDPKVVAEKLAEIQARKSTHDALWQAFMSTSLTPEEAALGERTGAAREAYDAVWPEVFARLTAGNRDGARDFALSRGAETFATLSNGLDELAKLQARVAGEEYQRANEVFETEVYLLVGVVLVAMVFGAILAFVIARSITRPLGRIIGVMEELTKGNLAVAVAGQERRDEVGSVAKAVGVFKDGLVEAERLRGEQQAEQMRQVERGQKMEAAIGDFDRMITEVIGAVSSAATQLQSTAQSLSATAEETSQQSNAVAAASEQMTQNVQTVASATEELAASIGEIGAQVNESSRIVSGAVEQAADTNGKVGQLAEAAQKIGDVVTLINEIAAQTNLLALNATIEAARAGEAGKGFAVVASEVKNLASQTSRATDEIAAQVRAIQESTEGSARAIVEIGQTINRVNEISTTIASAVEEQSAATQEISRNVQQTSTGTAEVTSNIVGVTQASQQTSAGASQVLSAADELASNGTRLRNEVESFLRTVRSL</sequence>
<evidence type="ECO:0000313" key="11">
    <source>
        <dbReference type="Proteomes" id="UP000295783"/>
    </source>
</evidence>
<dbReference type="InterPro" id="IPR000727">
    <property type="entry name" value="T_SNARE_dom"/>
</dbReference>
<keyword evidence="2" id="KW-0997">Cell inner membrane</keyword>
<dbReference type="Gene3D" id="6.10.340.10">
    <property type="match status" value="1"/>
</dbReference>
<dbReference type="CDD" id="cd19411">
    <property type="entry name" value="MCP2201-like_sensor"/>
    <property type="match status" value="1"/>
</dbReference>